<dbReference type="OrthoDB" id="408631at2759"/>
<accession>A0A9P4NL12</accession>
<dbReference type="AlphaFoldDB" id="A0A9P4NL12"/>
<evidence type="ECO:0000256" key="2">
    <source>
        <dbReference type="SAM" id="MobiDB-lite"/>
    </source>
</evidence>
<gene>
    <name evidence="3" type="ORF">EJ08DRAFT_372696</name>
</gene>
<dbReference type="Pfam" id="PF21730">
    <property type="entry name" value="Vma22_CCDC115"/>
    <property type="match status" value="1"/>
</dbReference>
<evidence type="ECO:0000256" key="1">
    <source>
        <dbReference type="ARBA" id="ARBA00093634"/>
    </source>
</evidence>
<dbReference type="Proteomes" id="UP000800235">
    <property type="component" value="Unassembled WGS sequence"/>
</dbReference>
<evidence type="ECO:0000313" key="4">
    <source>
        <dbReference type="Proteomes" id="UP000800235"/>
    </source>
</evidence>
<name>A0A9P4NL12_9PEZI</name>
<dbReference type="PANTHER" id="PTHR31996:SF2">
    <property type="entry name" value="COILED-COIL DOMAIN-CONTAINING PROTEIN 115"/>
    <property type="match status" value="1"/>
</dbReference>
<dbReference type="PANTHER" id="PTHR31996">
    <property type="entry name" value="COILED-COIL DOMAIN-CONTAINING PROTEIN 115"/>
    <property type="match status" value="1"/>
</dbReference>
<dbReference type="InterPro" id="IPR040357">
    <property type="entry name" value="Vma22/CCDC115"/>
</dbReference>
<comment type="caution">
    <text evidence="3">The sequence shown here is derived from an EMBL/GenBank/DDBJ whole genome shotgun (WGS) entry which is preliminary data.</text>
</comment>
<dbReference type="GO" id="GO:0051082">
    <property type="term" value="F:unfolded protein binding"/>
    <property type="evidence" value="ECO:0007669"/>
    <property type="project" value="TreeGrafter"/>
</dbReference>
<keyword evidence="4" id="KW-1185">Reference proteome</keyword>
<evidence type="ECO:0000313" key="3">
    <source>
        <dbReference type="EMBL" id="KAF2426477.1"/>
    </source>
</evidence>
<protein>
    <recommendedName>
        <fullName evidence="1">Vacuolar ATPase assembly protein VMA22</fullName>
    </recommendedName>
</protein>
<proteinExistence type="predicted"/>
<reference evidence="3" key="1">
    <citation type="journal article" date="2020" name="Stud. Mycol.">
        <title>101 Dothideomycetes genomes: a test case for predicting lifestyles and emergence of pathogens.</title>
        <authorList>
            <person name="Haridas S."/>
            <person name="Albert R."/>
            <person name="Binder M."/>
            <person name="Bloem J."/>
            <person name="Labutti K."/>
            <person name="Salamov A."/>
            <person name="Andreopoulos B."/>
            <person name="Baker S."/>
            <person name="Barry K."/>
            <person name="Bills G."/>
            <person name="Bluhm B."/>
            <person name="Cannon C."/>
            <person name="Castanera R."/>
            <person name="Culley D."/>
            <person name="Daum C."/>
            <person name="Ezra D."/>
            <person name="Gonzalez J."/>
            <person name="Henrissat B."/>
            <person name="Kuo A."/>
            <person name="Liang C."/>
            <person name="Lipzen A."/>
            <person name="Lutzoni F."/>
            <person name="Magnuson J."/>
            <person name="Mondo S."/>
            <person name="Nolan M."/>
            <person name="Ohm R."/>
            <person name="Pangilinan J."/>
            <person name="Park H.-J."/>
            <person name="Ramirez L."/>
            <person name="Alfaro M."/>
            <person name="Sun H."/>
            <person name="Tritt A."/>
            <person name="Yoshinaga Y."/>
            <person name="Zwiers L.-H."/>
            <person name="Turgeon B."/>
            <person name="Goodwin S."/>
            <person name="Spatafora J."/>
            <person name="Crous P."/>
            <person name="Grigoriev I."/>
        </authorList>
    </citation>
    <scope>NUCLEOTIDE SEQUENCE</scope>
    <source>
        <strain evidence="3">CBS 130266</strain>
    </source>
</reference>
<organism evidence="3 4">
    <name type="scientific">Tothia fuscella</name>
    <dbReference type="NCBI Taxonomy" id="1048955"/>
    <lineage>
        <taxon>Eukaryota</taxon>
        <taxon>Fungi</taxon>
        <taxon>Dikarya</taxon>
        <taxon>Ascomycota</taxon>
        <taxon>Pezizomycotina</taxon>
        <taxon>Dothideomycetes</taxon>
        <taxon>Pleosporomycetidae</taxon>
        <taxon>Venturiales</taxon>
        <taxon>Cylindrosympodiaceae</taxon>
        <taxon>Tothia</taxon>
    </lineage>
</organism>
<dbReference type="EMBL" id="MU007064">
    <property type="protein sequence ID" value="KAF2426477.1"/>
    <property type="molecule type" value="Genomic_DNA"/>
</dbReference>
<dbReference type="GO" id="GO:1990871">
    <property type="term" value="C:Vma12-Vma22 assembly complex"/>
    <property type="evidence" value="ECO:0007669"/>
    <property type="project" value="TreeGrafter"/>
</dbReference>
<feature type="compositionally biased region" description="Basic and acidic residues" evidence="2">
    <location>
        <begin position="59"/>
        <end position="83"/>
    </location>
</feature>
<sequence length="144" mass="16139">MTVKGYFSLAQANFTSTSRQRYGQDYYDERMQASRTVMIGQNDDEVGRFTMSRASAENGTKEGSDLPPDAKDEDERKEKIDPRPVDPISWFGILVPPALRSAQSRFVNAVEGSIPRVATLAKELRTIEIEIGRARKAIKKLDKG</sequence>
<dbReference type="GO" id="GO:0070072">
    <property type="term" value="P:vacuolar proton-transporting V-type ATPase complex assembly"/>
    <property type="evidence" value="ECO:0007669"/>
    <property type="project" value="InterPro"/>
</dbReference>
<feature type="region of interest" description="Disordered" evidence="2">
    <location>
        <begin position="40"/>
        <end position="83"/>
    </location>
</feature>